<dbReference type="PANTHER" id="PTHR43194:SF2">
    <property type="entry name" value="PEROXISOMAL MEMBRANE PROTEIN LPX1"/>
    <property type="match status" value="1"/>
</dbReference>
<keyword evidence="2" id="KW-0378">Hydrolase</keyword>
<dbReference type="Pfam" id="PF00561">
    <property type="entry name" value="Abhydrolase_1"/>
    <property type="match status" value="1"/>
</dbReference>
<reference evidence="3" key="1">
    <citation type="submission" date="2016-10" db="EMBL/GenBank/DDBJ databases">
        <authorList>
            <person name="Varghese N."/>
            <person name="Submissions S."/>
        </authorList>
    </citation>
    <scope>NUCLEOTIDE SEQUENCE [LARGE SCALE GENOMIC DNA]</scope>
    <source>
        <strain evidence="3">JCM 10271</strain>
    </source>
</reference>
<dbReference type="InterPro" id="IPR029058">
    <property type="entry name" value="AB_hydrolase_fold"/>
</dbReference>
<dbReference type="RefSeq" id="WP_245760244.1">
    <property type="nucleotide sequence ID" value="NZ_FOXV01000007.1"/>
</dbReference>
<dbReference type="Gene3D" id="3.40.50.1820">
    <property type="entry name" value="alpha/beta hydrolase"/>
    <property type="match status" value="1"/>
</dbReference>
<dbReference type="Proteomes" id="UP000243106">
    <property type="component" value="Unassembled WGS sequence"/>
</dbReference>
<dbReference type="GO" id="GO:0004177">
    <property type="term" value="F:aminopeptidase activity"/>
    <property type="evidence" value="ECO:0007669"/>
    <property type="project" value="UniProtKB-KW"/>
</dbReference>
<dbReference type="STRING" id="93684.SAMN05421853_107199"/>
<organism evidence="2 3">
    <name type="scientific">Roseivivax halotolerans</name>
    <dbReference type="NCBI Taxonomy" id="93684"/>
    <lineage>
        <taxon>Bacteria</taxon>
        <taxon>Pseudomonadati</taxon>
        <taxon>Pseudomonadota</taxon>
        <taxon>Alphaproteobacteria</taxon>
        <taxon>Rhodobacterales</taxon>
        <taxon>Roseobacteraceae</taxon>
        <taxon>Roseivivax</taxon>
    </lineage>
</organism>
<keyword evidence="2" id="KW-0645">Protease</keyword>
<evidence type="ECO:0000313" key="2">
    <source>
        <dbReference type="EMBL" id="SFQ50771.1"/>
    </source>
</evidence>
<dbReference type="EMBL" id="FOXV01000007">
    <property type="protein sequence ID" value="SFQ50771.1"/>
    <property type="molecule type" value="Genomic_DNA"/>
</dbReference>
<dbReference type="PANTHER" id="PTHR43194">
    <property type="entry name" value="HYDROLASE ALPHA/BETA FOLD FAMILY"/>
    <property type="match status" value="1"/>
</dbReference>
<gene>
    <name evidence="2" type="ORF">SAMN05421853_107199</name>
</gene>
<keyword evidence="2" id="KW-0031">Aminopeptidase</keyword>
<dbReference type="InterPro" id="IPR050228">
    <property type="entry name" value="Carboxylesterase_BioH"/>
</dbReference>
<dbReference type="PRINTS" id="PR00111">
    <property type="entry name" value="ABHYDROLASE"/>
</dbReference>
<dbReference type="AlphaFoldDB" id="A0A1I5Z2T9"/>
<evidence type="ECO:0000313" key="3">
    <source>
        <dbReference type="Proteomes" id="UP000243106"/>
    </source>
</evidence>
<accession>A0A1I5Z2T9</accession>
<keyword evidence="3" id="KW-1185">Reference proteome</keyword>
<protein>
    <submittedName>
        <fullName evidence="2">Serine aminopeptidase, S33</fullName>
    </submittedName>
</protein>
<feature type="domain" description="AB hydrolase-1" evidence="1">
    <location>
        <begin position="59"/>
        <end position="159"/>
    </location>
</feature>
<name>A0A1I5Z2T9_9RHOB</name>
<sequence>MIWALALALAVVAALPVMRERMRQDVRTLRDTAPGELLPLSQGVTHCRWLGRTRGPVAVCIHGLTTPSTAWEGLARQLEETGFRVLVYDLYGRGLSDAPRARHTPGFYVRQLQDVLDHYDLTEDLTLIGYSMGGVIATAAAVEEPGRYRQVALVAPAGLGMPFSRFQRFVIDWPWIGDWHVSHALARPAPCRDR</sequence>
<proteinExistence type="predicted"/>
<dbReference type="InterPro" id="IPR000073">
    <property type="entry name" value="AB_hydrolase_1"/>
</dbReference>
<dbReference type="SUPFAM" id="SSF53474">
    <property type="entry name" value="alpha/beta-Hydrolases"/>
    <property type="match status" value="1"/>
</dbReference>
<evidence type="ECO:0000259" key="1">
    <source>
        <dbReference type="Pfam" id="PF00561"/>
    </source>
</evidence>